<dbReference type="GO" id="GO:0032049">
    <property type="term" value="P:cardiolipin biosynthetic process"/>
    <property type="evidence" value="ECO:0007669"/>
    <property type="project" value="UniProtKB-ARBA"/>
</dbReference>
<dbReference type="InterPro" id="IPR001736">
    <property type="entry name" value="PLipase_D/transphosphatidylase"/>
</dbReference>
<feature type="domain" description="PLD phosphodiesterase" evidence="12">
    <location>
        <begin position="213"/>
        <end position="240"/>
    </location>
</feature>
<dbReference type="PANTHER" id="PTHR21248">
    <property type="entry name" value="CARDIOLIPIN SYNTHASE"/>
    <property type="match status" value="1"/>
</dbReference>
<dbReference type="CDD" id="cd09163">
    <property type="entry name" value="PLDc_CLS_unchar2_2"/>
    <property type="match status" value="1"/>
</dbReference>
<evidence type="ECO:0000256" key="11">
    <source>
        <dbReference type="SAM" id="Phobius"/>
    </source>
</evidence>
<dbReference type="SMART" id="SM00155">
    <property type="entry name" value="PLDc"/>
    <property type="match status" value="2"/>
</dbReference>
<evidence type="ECO:0000256" key="10">
    <source>
        <dbReference type="ARBA" id="ARBA00029594"/>
    </source>
</evidence>
<evidence type="ECO:0000256" key="4">
    <source>
        <dbReference type="ARBA" id="ARBA00018392"/>
    </source>
</evidence>
<evidence type="ECO:0000256" key="5">
    <source>
        <dbReference type="ARBA" id="ARBA00022475"/>
    </source>
</evidence>
<keyword evidence="9 11" id="KW-0472">Membrane</keyword>
<evidence type="ECO:0000256" key="7">
    <source>
        <dbReference type="ARBA" id="ARBA00022692"/>
    </source>
</evidence>
<dbReference type="InterPro" id="IPR027379">
    <property type="entry name" value="CLS_N"/>
</dbReference>
<evidence type="ECO:0000259" key="12">
    <source>
        <dbReference type="PROSITE" id="PS50035"/>
    </source>
</evidence>
<dbReference type="EMBL" id="DTQM01000002">
    <property type="protein sequence ID" value="HGC41623.1"/>
    <property type="molecule type" value="Genomic_DNA"/>
</dbReference>
<name>A0A8J4M522_9PROT</name>
<dbReference type="PANTHER" id="PTHR21248:SF22">
    <property type="entry name" value="PHOSPHOLIPASE D"/>
    <property type="match status" value="1"/>
</dbReference>
<keyword evidence="6" id="KW-0964">Secreted</keyword>
<dbReference type="CDD" id="cd09157">
    <property type="entry name" value="PLDc_CLS_unchar2_1"/>
    <property type="match status" value="1"/>
</dbReference>
<evidence type="ECO:0000256" key="1">
    <source>
        <dbReference type="ARBA" id="ARBA00003145"/>
    </source>
</evidence>
<dbReference type="Gene3D" id="3.30.870.10">
    <property type="entry name" value="Endonuclease Chain A"/>
    <property type="match status" value="2"/>
</dbReference>
<evidence type="ECO:0000256" key="3">
    <source>
        <dbReference type="ARBA" id="ARBA00004651"/>
    </source>
</evidence>
<comment type="subcellular location">
    <subcellularLocation>
        <location evidence="3">Cell membrane</location>
        <topology evidence="3">Multi-pass membrane protein</topology>
    </subcellularLocation>
    <subcellularLocation>
        <location evidence="2">Secreted</location>
    </subcellularLocation>
</comment>
<evidence type="ECO:0000256" key="8">
    <source>
        <dbReference type="ARBA" id="ARBA00022989"/>
    </source>
</evidence>
<feature type="transmembrane region" description="Helical" evidence="11">
    <location>
        <begin position="7"/>
        <end position="33"/>
    </location>
</feature>
<keyword evidence="7 11" id="KW-0812">Transmembrane</keyword>
<protein>
    <recommendedName>
        <fullName evidence="4">Phospholipase D</fullName>
    </recommendedName>
    <alternativeName>
        <fullName evidence="10">Choline phosphatase</fullName>
    </alternativeName>
</protein>
<comment type="caution">
    <text evidence="13">The sequence shown here is derived from an EMBL/GenBank/DDBJ whole genome shotgun (WGS) entry which is preliminary data.</text>
</comment>
<evidence type="ECO:0000256" key="2">
    <source>
        <dbReference type="ARBA" id="ARBA00004613"/>
    </source>
</evidence>
<proteinExistence type="predicted"/>
<organism evidence="13">
    <name type="scientific">Acidicaldus sp</name>
    <dbReference type="NCBI Taxonomy" id="1872105"/>
    <lineage>
        <taxon>Bacteria</taxon>
        <taxon>Pseudomonadati</taxon>
        <taxon>Pseudomonadota</taxon>
        <taxon>Alphaproteobacteria</taxon>
        <taxon>Acetobacterales</taxon>
        <taxon>Acetobacteraceae</taxon>
        <taxon>Acidicaldus</taxon>
    </lineage>
</organism>
<accession>A0A8J4M522</accession>
<dbReference type="SUPFAM" id="SSF56024">
    <property type="entry name" value="Phospholipase D/nuclease"/>
    <property type="match status" value="2"/>
</dbReference>
<evidence type="ECO:0000256" key="6">
    <source>
        <dbReference type="ARBA" id="ARBA00022525"/>
    </source>
</evidence>
<comment type="function">
    <text evidence="1">Could be a virulence factor.</text>
</comment>
<dbReference type="InterPro" id="IPR025202">
    <property type="entry name" value="PLD-like_dom"/>
</dbReference>
<dbReference type="Pfam" id="PF13396">
    <property type="entry name" value="PLDc_N"/>
    <property type="match status" value="1"/>
</dbReference>
<gene>
    <name evidence="13" type="ORF">ENY07_00115</name>
</gene>
<keyword evidence="5" id="KW-1003">Cell membrane</keyword>
<evidence type="ECO:0000256" key="9">
    <source>
        <dbReference type="ARBA" id="ARBA00023136"/>
    </source>
</evidence>
<feature type="domain" description="PLD phosphodiesterase" evidence="12">
    <location>
        <begin position="389"/>
        <end position="416"/>
    </location>
</feature>
<feature type="transmembrane region" description="Helical" evidence="11">
    <location>
        <begin position="39"/>
        <end position="62"/>
    </location>
</feature>
<dbReference type="PROSITE" id="PS50035">
    <property type="entry name" value="PLD"/>
    <property type="match status" value="2"/>
</dbReference>
<evidence type="ECO:0000313" key="13">
    <source>
        <dbReference type="EMBL" id="HGC41623.1"/>
    </source>
</evidence>
<dbReference type="GO" id="GO:0005886">
    <property type="term" value="C:plasma membrane"/>
    <property type="evidence" value="ECO:0007669"/>
    <property type="project" value="UniProtKB-SubCell"/>
</dbReference>
<keyword evidence="8 11" id="KW-1133">Transmembrane helix</keyword>
<dbReference type="Pfam" id="PF13091">
    <property type="entry name" value="PLDc_2"/>
    <property type="match status" value="2"/>
</dbReference>
<dbReference type="AlphaFoldDB" id="A0A8J4M522"/>
<sequence length="474" mass="51136">MFWLAEVFGLVRAAFLAPLGFVLALGASVHIVLHKRDVGAAIGWIGLVWLAPFAGAALYVVFGVNRVRRRARLLREGPAMPRGGVLASAVPQDDPLAPLERAVRYLTGRPALAGNTLTVLRNGDAAYPAMREAIAEARVSVALSTYILRDDAAGGPIIAALIAAHSRGVAVRVLLDGIGSGYFFAPAYRRLREAGVPVARFLHSPLPWRMPFLNLRSHKKVLLIDGARGFTGGMNIGAENLVATHPRAPVRDTHFAVAGPVIGQLAGAFAEDWAFVTGEELAGPRWFPTLAPAGAAVARVITSGPDEDVEKIEFLALQAIACARHSVQVMTPYFLPDERLVTALALAAMRGVAVDILLPERSNHRLVDWATSANIVPLFAAGCRLWRNPAPFDHSKIMVVDGTWCLIGSANWDMRSFRLNFELNMEVFHTDLAARLQALMAASQGPPLTAAHLATRPLPTRLRDAVARLMLPYL</sequence>
<dbReference type="GO" id="GO:0005576">
    <property type="term" value="C:extracellular region"/>
    <property type="evidence" value="ECO:0007669"/>
    <property type="project" value="UniProtKB-SubCell"/>
</dbReference>
<reference evidence="13" key="1">
    <citation type="journal article" date="2020" name="mSystems">
        <title>Genome- and Community-Level Interaction Insights into Carbon Utilization and Element Cycling Functions of Hydrothermarchaeota in Hydrothermal Sediment.</title>
        <authorList>
            <person name="Zhou Z."/>
            <person name="Liu Y."/>
            <person name="Xu W."/>
            <person name="Pan J."/>
            <person name="Luo Z.H."/>
            <person name="Li M."/>
        </authorList>
    </citation>
    <scope>NUCLEOTIDE SEQUENCE</scope>
    <source>
        <strain evidence="13">SpSt-997</strain>
    </source>
</reference>
<dbReference type="GO" id="GO:0008808">
    <property type="term" value="F:cardiolipin synthase activity"/>
    <property type="evidence" value="ECO:0007669"/>
    <property type="project" value="TreeGrafter"/>
</dbReference>